<evidence type="ECO:0000256" key="1">
    <source>
        <dbReference type="ARBA" id="ARBA00022723"/>
    </source>
</evidence>
<dbReference type="PANTHER" id="PTHR46858">
    <property type="entry name" value="OS05G0521000 PROTEIN"/>
    <property type="match status" value="1"/>
</dbReference>
<dbReference type="AlphaFoldDB" id="A0A2J7PYD0"/>
<dbReference type="GO" id="GO:0043066">
    <property type="term" value="P:negative regulation of apoptotic process"/>
    <property type="evidence" value="ECO:0007669"/>
    <property type="project" value="TreeGrafter"/>
</dbReference>
<dbReference type="EMBL" id="NEVH01020553">
    <property type="protein sequence ID" value="PNF21345.1"/>
    <property type="molecule type" value="Genomic_DNA"/>
</dbReference>
<name>A0A2J7PYD0_9NEOP</name>
<evidence type="ECO:0008006" key="6">
    <source>
        <dbReference type="Google" id="ProtNLM"/>
    </source>
</evidence>
<keyword evidence="1" id="KW-0479">Metal-binding</keyword>
<dbReference type="InterPro" id="IPR036443">
    <property type="entry name" value="Znf_RanBP2_sf"/>
</dbReference>
<dbReference type="Pfam" id="PF13920">
    <property type="entry name" value="zf-C3HC4_3"/>
    <property type="match status" value="1"/>
</dbReference>
<reference evidence="4 5" key="1">
    <citation type="submission" date="2017-12" db="EMBL/GenBank/DDBJ databases">
        <title>Hemimetabolous genomes reveal molecular basis of termite eusociality.</title>
        <authorList>
            <person name="Harrison M.C."/>
            <person name="Jongepier E."/>
            <person name="Robertson H.M."/>
            <person name="Arning N."/>
            <person name="Bitard-Feildel T."/>
            <person name="Chao H."/>
            <person name="Childers C.P."/>
            <person name="Dinh H."/>
            <person name="Doddapaneni H."/>
            <person name="Dugan S."/>
            <person name="Gowin J."/>
            <person name="Greiner C."/>
            <person name="Han Y."/>
            <person name="Hu H."/>
            <person name="Hughes D.S.T."/>
            <person name="Huylmans A.-K."/>
            <person name="Kemena C."/>
            <person name="Kremer L.P.M."/>
            <person name="Lee S.L."/>
            <person name="Lopez-Ezquerra A."/>
            <person name="Mallet L."/>
            <person name="Monroy-Kuhn J.M."/>
            <person name="Moser A."/>
            <person name="Murali S.C."/>
            <person name="Muzny D.M."/>
            <person name="Otani S."/>
            <person name="Piulachs M.-D."/>
            <person name="Poelchau M."/>
            <person name="Qu J."/>
            <person name="Schaub F."/>
            <person name="Wada-Katsumata A."/>
            <person name="Worley K.C."/>
            <person name="Xie Q."/>
            <person name="Ylla G."/>
            <person name="Poulsen M."/>
            <person name="Gibbs R.A."/>
            <person name="Schal C."/>
            <person name="Richards S."/>
            <person name="Belles X."/>
            <person name="Korb J."/>
            <person name="Bornberg-Bauer E."/>
        </authorList>
    </citation>
    <scope>NUCLEOTIDE SEQUENCE [LARGE SCALE GENOMIC DNA]</scope>
    <source>
        <tissue evidence="4">Whole body</tissue>
    </source>
</reference>
<dbReference type="GO" id="GO:0010468">
    <property type="term" value="P:regulation of gene expression"/>
    <property type="evidence" value="ECO:0007669"/>
    <property type="project" value="TreeGrafter"/>
</dbReference>
<dbReference type="GO" id="GO:0016567">
    <property type="term" value="P:protein ubiquitination"/>
    <property type="evidence" value="ECO:0007669"/>
    <property type="project" value="TreeGrafter"/>
</dbReference>
<protein>
    <recommendedName>
        <fullName evidence="6">RING-type domain-containing protein</fullName>
    </recommendedName>
</protein>
<dbReference type="SUPFAM" id="SSF90209">
    <property type="entry name" value="Ran binding protein zinc finger-like"/>
    <property type="match status" value="1"/>
</dbReference>
<dbReference type="Gene3D" id="3.30.40.10">
    <property type="entry name" value="Zinc/RING finger domain, C3HC4 (zinc finger)"/>
    <property type="match status" value="1"/>
</dbReference>
<evidence type="ECO:0000313" key="4">
    <source>
        <dbReference type="EMBL" id="PNF21345.1"/>
    </source>
</evidence>
<dbReference type="InParanoid" id="A0A2J7PYD0"/>
<keyword evidence="5" id="KW-1185">Reference proteome</keyword>
<dbReference type="Gene3D" id="2.30.30.380">
    <property type="entry name" value="Zn-finger domain of Sec23/24"/>
    <property type="match status" value="1"/>
</dbReference>
<evidence type="ECO:0000313" key="5">
    <source>
        <dbReference type="Proteomes" id="UP000235965"/>
    </source>
</evidence>
<keyword evidence="3" id="KW-0862">Zinc</keyword>
<evidence type="ECO:0000256" key="2">
    <source>
        <dbReference type="ARBA" id="ARBA00022771"/>
    </source>
</evidence>
<proteinExistence type="predicted"/>
<gene>
    <name evidence="4" type="ORF">B7P43_G18266</name>
</gene>
<dbReference type="Proteomes" id="UP000235965">
    <property type="component" value="Unassembled WGS sequence"/>
</dbReference>
<dbReference type="InterPro" id="IPR013083">
    <property type="entry name" value="Znf_RING/FYVE/PHD"/>
</dbReference>
<organism evidence="4 5">
    <name type="scientific">Cryptotermes secundus</name>
    <dbReference type="NCBI Taxonomy" id="105785"/>
    <lineage>
        <taxon>Eukaryota</taxon>
        <taxon>Metazoa</taxon>
        <taxon>Ecdysozoa</taxon>
        <taxon>Arthropoda</taxon>
        <taxon>Hexapoda</taxon>
        <taxon>Insecta</taxon>
        <taxon>Pterygota</taxon>
        <taxon>Neoptera</taxon>
        <taxon>Polyneoptera</taxon>
        <taxon>Dictyoptera</taxon>
        <taxon>Blattodea</taxon>
        <taxon>Blattoidea</taxon>
        <taxon>Termitoidae</taxon>
        <taxon>Kalotermitidae</taxon>
        <taxon>Cryptotermitinae</taxon>
        <taxon>Cryptotermes</taxon>
    </lineage>
</organism>
<dbReference type="GO" id="GO:0061630">
    <property type="term" value="F:ubiquitin protein ligase activity"/>
    <property type="evidence" value="ECO:0007669"/>
    <property type="project" value="TreeGrafter"/>
</dbReference>
<dbReference type="STRING" id="105785.A0A2J7PYD0"/>
<evidence type="ECO:0000256" key="3">
    <source>
        <dbReference type="ARBA" id="ARBA00022833"/>
    </source>
</evidence>
<dbReference type="GO" id="GO:0008270">
    <property type="term" value="F:zinc ion binding"/>
    <property type="evidence" value="ECO:0007669"/>
    <property type="project" value="UniProtKB-KW"/>
</dbReference>
<dbReference type="PANTHER" id="PTHR46858:SF5">
    <property type="entry name" value="E3 UBIQUITIN-PROTEIN LIGASE APD1-RELATED"/>
    <property type="match status" value="1"/>
</dbReference>
<dbReference type="OrthoDB" id="24526at2759"/>
<keyword evidence="2" id="KW-0863">Zinc-finger</keyword>
<comment type="caution">
    <text evidence="4">The sequence shown here is derived from an EMBL/GenBank/DDBJ whole genome shotgun (WGS) entry which is preliminary data.</text>
</comment>
<accession>A0A2J7PYD0</accession>
<sequence length="310" mass="34453">MYFLCIQCELILNDVAALCHYCKYGCFCHTDWAKNSSDTTSHSDWSDGIAMAVEYGVASLSEKENPLGDGSLSSDTDDIMCAAGMVVICDDEPSQFADTSGNSDSPLNVDPEVPRADYWTCVQCKNMKNNPLFRYCEKCYERQICVQCNRSKKFPCFLNCEICFKVRKNFFPPRPRGRKRKRRSSNSAKKRRLTTLSDICEENVVLKSGGDTAGPSNIRTDSGLGSSQEFSCRTEPKCVTDSQKVPGVPSSSNSDICMMCLVNPKNGIFVHGKIGHICCCYKCALKVWTGVRRCPCCNCKVNNVLKAIVL</sequence>